<comment type="caution">
    <text evidence="2">The sequence shown here is derived from an EMBL/GenBank/DDBJ whole genome shotgun (WGS) entry which is preliminary data.</text>
</comment>
<reference evidence="2 3" key="1">
    <citation type="submission" date="2021-01" db="EMBL/GenBank/DDBJ databases">
        <title>Streptomyces acididurans sp. nov., isolated from a peat swamp forest soil.</title>
        <authorList>
            <person name="Chantavorakit T."/>
            <person name="Duangmal K."/>
        </authorList>
    </citation>
    <scope>NUCLEOTIDE SEQUENCE [LARGE SCALE GENOMIC DNA]</scope>
    <source>
        <strain evidence="2 3">KK5PA1</strain>
    </source>
</reference>
<evidence type="ECO:0000313" key="3">
    <source>
        <dbReference type="Proteomes" id="UP000749040"/>
    </source>
</evidence>
<dbReference type="Proteomes" id="UP000749040">
    <property type="component" value="Unassembled WGS sequence"/>
</dbReference>
<organism evidence="2 3">
    <name type="scientific">Actinacidiphila acididurans</name>
    <dbReference type="NCBI Taxonomy" id="2784346"/>
    <lineage>
        <taxon>Bacteria</taxon>
        <taxon>Bacillati</taxon>
        <taxon>Actinomycetota</taxon>
        <taxon>Actinomycetes</taxon>
        <taxon>Kitasatosporales</taxon>
        <taxon>Streptomycetaceae</taxon>
        <taxon>Actinacidiphila</taxon>
    </lineage>
</organism>
<gene>
    <name evidence="2" type="ORF">ITX44_05830</name>
</gene>
<dbReference type="InterPro" id="IPR038607">
    <property type="entry name" value="PhoD-like_sf"/>
</dbReference>
<dbReference type="Gene3D" id="3.60.21.70">
    <property type="entry name" value="PhoD-like phosphatase"/>
    <property type="match status" value="1"/>
</dbReference>
<accession>A0ABS2TM30</accession>
<keyword evidence="3" id="KW-1185">Reference proteome</keyword>
<evidence type="ECO:0000313" key="2">
    <source>
        <dbReference type="EMBL" id="MBM9504061.1"/>
    </source>
</evidence>
<protein>
    <submittedName>
        <fullName evidence="2">Uncharacterized protein</fullName>
    </submittedName>
</protein>
<evidence type="ECO:0000256" key="1">
    <source>
        <dbReference type="SAM" id="MobiDB-lite"/>
    </source>
</evidence>
<feature type="compositionally biased region" description="Polar residues" evidence="1">
    <location>
        <begin position="1"/>
        <end position="14"/>
    </location>
</feature>
<name>A0ABS2TM30_9ACTN</name>
<sequence>MGTEFIATSITSTGDDPGSAATKNNWLKNPWVKYVDGLRGYIKSEFTPTGMTAVQHDVQYVSRPGAPGFDAQKFFIEHGRAGVQLI</sequence>
<proteinExistence type="predicted"/>
<dbReference type="EMBL" id="JADKYB010000003">
    <property type="protein sequence ID" value="MBM9504061.1"/>
    <property type="molecule type" value="Genomic_DNA"/>
</dbReference>
<feature type="region of interest" description="Disordered" evidence="1">
    <location>
        <begin position="1"/>
        <end position="21"/>
    </location>
</feature>